<reference evidence="6" key="1">
    <citation type="journal article" date="2022" name="Cell">
        <title>Repeat-based holocentromeres influence genome architecture and karyotype evolution.</title>
        <authorList>
            <person name="Hofstatter P.G."/>
            <person name="Thangavel G."/>
            <person name="Lux T."/>
            <person name="Neumann P."/>
            <person name="Vondrak T."/>
            <person name="Novak P."/>
            <person name="Zhang M."/>
            <person name="Costa L."/>
            <person name="Castellani M."/>
            <person name="Scott A."/>
            <person name="Toegelov H."/>
            <person name="Fuchs J."/>
            <person name="Mata-Sucre Y."/>
            <person name="Dias Y."/>
            <person name="Vanzela A.L.L."/>
            <person name="Huettel B."/>
            <person name="Almeida C.C.S."/>
            <person name="Simkova H."/>
            <person name="Souza G."/>
            <person name="Pedrosa-Harand A."/>
            <person name="Macas J."/>
            <person name="Mayer K.F.X."/>
            <person name="Houben A."/>
            <person name="Marques A."/>
        </authorList>
    </citation>
    <scope>NUCLEOTIDE SEQUENCE</scope>
    <source>
        <strain evidence="6">RhyBre1mFocal</strain>
    </source>
</reference>
<dbReference type="InterPro" id="IPR036291">
    <property type="entry name" value="NAD(P)-bd_dom_sf"/>
</dbReference>
<dbReference type="AlphaFoldDB" id="A0A9P9Z6L3"/>
<dbReference type="InterPro" id="IPR036220">
    <property type="entry name" value="UDP-Glc/GDP-Man_DH_C_sf"/>
</dbReference>
<gene>
    <name evidence="6" type="ORF">LUZ63_022108</name>
</gene>
<dbReference type="InterPro" id="IPR001732">
    <property type="entry name" value="UDP-Glc/GDP-Man_DH_N"/>
</dbReference>
<dbReference type="GO" id="GO:0016616">
    <property type="term" value="F:oxidoreductase activity, acting on the CH-OH group of donors, NAD or NADP as acceptor"/>
    <property type="evidence" value="ECO:0007669"/>
    <property type="project" value="InterPro"/>
</dbReference>
<dbReference type="Proteomes" id="UP001151287">
    <property type="component" value="Unassembled WGS sequence"/>
</dbReference>
<dbReference type="Gene3D" id="3.40.50.720">
    <property type="entry name" value="NAD(P)-binding Rossmann-like Domain"/>
    <property type="match status" value="2"/>
</dbReference>
<protein>
    <recommendedName>
        <fullName evidence="5">UDP-glucose/GDP-mannose dehydrogenase C-terminal domain-containing protein</fullName>
    </recommendedName>
</protein>
<dbReference type="GO" id="GO:0016628">
    <property type="term" value="F:oxidoreductase activity, acting on the CH-CH group of donors, NAD or NADP as acceptor"/>
    <property type="evidence" value="ECO:0007669"/>
    <property type="project" value="InterPro"/>
</dbReference>
<dbReference type="Pfam" id="PF03720">
    <property type="entry name" value="UDPG_MGDP_dh_C"/>
    <property type="match status" value="1"/>
</dbReference>
<feature type="domain" description="UDP-glucose/GDP-mannose dehydrogenase C-terminal" evidence="5">
    <location>
        <begin position="475"/>
        <end position="574"/>
    </location>
</feature>
<organism evidence="6 7">
    <name type="scientific">Rhynchospora breviuscula</name>
    <dbReference type="NCBI Taxonomy" id="2022672"/>
    <lineage>
        <taxon>Eukaryota</taxon>
        <taxon>Viridiplantae</taxon>
        <taxon>Streptophyta</taxon>
        <taxon>Embryophyta</taxon>
        <taxon>Tracheophyta</taxon>
        <taxon>Spermatophyta</taxon>
        <taxon>Magnoliopsida</taxon>
        <taxon>Liliopsida</taxon>
        <taxon>Poales</taxon>
        <taxon>Cyperaceae</taxon>
        <taxon>Cyperoideae</taxon>
        <taxon>Rhynchosporeae</taxon>
        <taxon>Rhynchospora</taxon>
    </lineage>
</organism>
<dbReference type="InterPro" id="IPR028359">
    <property type="entry name" value="UDP_ManNAc/GlcNAc_DH"/>
</dbReference>
<dbReference type="NCBIfam" id="TIGR03026">
    <property type="entry name" value="NDP-sugDHase"/>
    <property type="match status" value="1"/>
</dbReference>
<evidence type="ECO:0000259" key="5">
    <source>
        <dbReference type="SMART" id="SM00984"/>
    </source>
</evidence>
<keyword evidence="4" id="KW-0520">NAD</keyword>
<dbReference type="SMART" id="SM00984">
    <property type="entry name" value="UDPG_MGDP_dh_C"/>
    <property type="match status" value="1"/>
</dbReference>
<dbReference type="InterPro" id="IPR017476">
    <property type="entry name" value="UDP-Glc/GDP-Man"/>
</dbReference>
<dbReference type="SUPFAM" id="SSF48179">
    <property type="entry name" value="6-phosphogluconate dehydrogenase C-terminal domain-like"/>
    <property type="match status" value="1"/>
</dbReference>
<dbReference type="EMBL" id="JAMQYH010000532">
    <property type="protein sequence ID" value="KAJ1682671.1"/>
    <property type="molecule type" value="Genomic_DNA"/>
</dbReference>
<dbReference type="SUPFAM" id="SSF52413">
    <property type="entry name" value="UDP-glucose/GDP-mannose dehydrogenase C-terminal domain"/>
    <property type="match status" value="1"/>
</dbReference>
<name>A0A9P9Z6L3_9POAL</name>
<dbReference type="Pfam" id="PF03721">
    <property type="entry name" value="UDPG_MGDP_dh_N"/>
    <property type="match status" value="1"/>
</dbReference>
<dbReference type="SUPFAM" id="SSF51735">
    <property type="entry name" value="NAD(P)-binding Rossmann-fold domains"/>
    <property type="match status" value="1"/>
</dbReference>
<evidence type="ECO:0000313" key="7">
    <source>
        <dbReference type="Proteomes" id="UP001151287"/>
    </source>
</evidence>
<keyword evidence="7" id="KW-1185">Reference proteome</keyword>
<comment type="similarity">
    <text evidence="2">Belongs to the UDP-glucose/GDP-mannose dehydrogenase family.</text>
</comment>
<dbReference type="InterPro" id="IPR014027">
    <property type="entry name" value="UDP-Glc/GDP-Man_DH_C"/>
</dbReference>
<dbReference type="GO" id="GO:0000271">
    <property type="term" value="P:polysaccharide biosynthetic process"/>
    <property type="evidence" value="ECO:0007669"/>
    <property type="project" value="InterPro"/>
</dbReference>
<dbReference type="PIRSF" id="PIRSF500136">
    <property type="entry name" value="UDP_ManNAc_DH"/>
    <property type="match status" value="1"/>
</dbReference>
<sequence>MYDKIVGDVQRAFPDARLMLATGLHQIPYGKPAFYWRLRDHGAFLQKIGIVFDTVAPRMSRDFLVVCKDAEQARQAERRLLSAKDTTGVSLFEVDNRGHDLFVTMIYDRDIENDFAFAIGNERFEGLRDDVAFVAIKNGEHDGTGYFVDTGTSPAKDTALSRNEKIGVIGLGYVGLPVAVALAEKFPDVIGFDISQKRVDELRSGNDRTGEIEADRLTACALRVSADADDLADCSFFIVTVPTPIDASRQPDLGPVRSACRLIGPRLRPGAIVVFESTVYPGVTEDVCGPLLEDVSGLKHGQDFALGYSPERINPGDKEHRLETITKIVAADSPQALERITAVYGAIIDAGLHIAPTIKVAEAAKVIENTQRDLNVALMNELSVILDRMDVNTKAVLDAAGTKWNFLRFTPGLVGGHCIGVDPYYLTHASEQLGYRPEVILAGRRINDDMGRHVARKAIKMLIQRGRDVAGAKVAILGLTFKEDVPDLRNSKVPDILDEFADYGVKATIHDPMADPAEAHHEYGLRFTAPETLEQVDVLILAVNHRQYLEQIDTLLTCLHPGGIFIDLKSAVDPAKVPEGVRYWSL</sequence>
<dbReference type="PIRSF" id="PIRSF000124">
    <property type="entry name" value="UDPglc_GDPman_dh"/>
    <property type="match status" value="1"/>
</dbReference>
<dbReference type="GO" id="GO:0051287">
    <property type="term" value="F:NAD binding"/>
    <property type="evidence" value="ECO:0007669"/>
    <property type="project" value="InterPro"/>
</dbReference>
<dbReference type="Pfam" id="PF00984">
    <property type="entry name" value="UDPG_MGDP_dh"/>
    <property type="match status" value="1"/>
</dbReference>
<comment type="function">
    <text evidence="1">Involved in the biosynthesis of UDP-glucuronic acid (UDP-GlcA), providing nucleotide sugars for cell-wall polymers.</text>
</comment>
<evidence type="ECO:0000256" key="3">
    <source>
        <dbReference type="ARBA" id="ARBA00023002"/>
    </source>
</evidence>
<dbReference type="PANTHER" id="PTHR43491:SF2">
    <property type="entry name" value="UDP-N-ACETYL-D-MANNOSAMINE DEHYDROGENASE"/>
    <property type="match status" value="1"/>
</dbReference>
<comment type="caution">
    <text evidence="6">The sequence shown here is derived from an EMBL/GenBank/DDBJ whole genome shotgun (WGS) entry which is preliminary data.</text>
</comment>
<keyword evidence="3" id="KW-0560">Oxidoreductase</keyword>
<dbReference type="InterPro" id="IPR014026">
    <property type="entry name" value="UDP-Glc/GDP-Man_DH_dimer"/>
</dbReference>
<dbReference type="PANTHER" id="PTHR43491">
    <property type="entry name" value="UDP-N-ACETYL-D-MANNOSAMINE DEHYDROGENASE"/>
    <property type="match status" value="1"/>
</dbReference>
<dbReference type="OrthoDB" id="5059218at2759"/>
<proteinExistence type="inferred from homology"/>
<evidence type="ECO:0000256" key="2">
    <source>
        <dbReference type="ARBA" id="ARBA00006601"/>
    </source>
</evidence>
<evidence type="ECO:0000256" key="4">
    <source>
        <dbReference type="ARBA" id="ARBA00023027"/>
    </source>
</evidence>
<dbReference type="InterPro" id="IPR008927">
    <property type="entry name" value="6-PGluconate_DH-like_C_sf"/>
</dbReference>
<evidence type="ECO:0000313" key="6">
    <source>
        <dbReference type="EMBL" id="KAJ1682671.1"/>
    </source>
</evidence>
<evidence type="ECO:0000256" key="1">
    <source>
        <dbReference type="ARBA" id="ARBA00003623"/>
    </source>
</evidence>
<accession>A0A9P9Z6L3</accession>